<accession>A0ABR0F627</accession>
<gene>
    <name evidence="1" type="ORF">PRZ48_002430</name>
</gene>
<keyword evidence="2" id="KW-1185">Reference proteome</keyword>
<evidence type="ECO:0000313" key="2">
    <source>
        <dbReference type="Proteomes" id="UP001305779"/>
    </source>
</evidence>
<protein>
    <submittedName>
        <fullName evidence="1">Uncharacterized protein</fullName>
    </submittedName>
</protein>
<reference evidence="1 2" key="1">
    <citation type="journal article" date="2023" name="G3 (Bethesda)">
        <title>A chromosome-level genome assembly of Zasmidium syzygii isolated from banana leaves.</title>
        <authorList>
            <person name="van Westerhoven A.C."/>
            <person name="Mehrabi R."/>
            <person name="Talebi R."/>
            <person name="Steentjes M.B.F."/>
            <person name="Corcolon B."/>
            <person name="Chong P.A."/>
            <person name="Kema G.H.J."/>
            <person name="Seidl M.F."/>
        </authorList>
    </citation>
    <scope>NUCLEOTIDE SEQUENCE [LARGE SCALE GENOMIC DNA]</scope>
    <source>
        <strain evidence="1 2">P124</strain>
    </source>
</reference>
<sequence>MDLTAAINHKAMEVVHDEAEDLLVKYITLVGGEMKAGEKNTTISSEIMTCLRTSSAKTQEKLEQITDAVKDDGPPGHAQEN</sequence>
<dbReference type="Proteomes" id="UP001305779">
    <property type="component" value="Unassembled WGS sequence"/>
</dbReference>
<dbReference type="EMBL" id="JAXOVC010000001">
    <property type="protein sequence ID" value="KAK4508691.1"/>
    <property type="molecule type" value="Genomic_DNA"/>
</dbReference>
<name>A0ABR0F627_ZASCE</name>
<comment type="caution">
    <text evidence="1">The sequence shown here is derived from an EMBL/GenBank/DDBJ whole genome shotgun (WGS) entry which is preliminary data.</text>
</comment>
<evidence type="ECO:0000313" key="1">
    <source>
        <dbReference type="EMBL" id="KAK4508691.1"/>
    </source>
</evidence>
<proteinExistence type="predicted"/>
<organism evidence="1 2">
    <name type="scientific">Zasmidium cellare</name>
    <name type="common">Wine cellar mold</name>
    <name type="synonym">Racodium cellare</name>
    <dbReference type="NCBI Taxonomy" id="395010"/>
    <lineage>
        <taxon>Eukaryota</taxon>
        <taxon>Fungi</taxon>
        <taxon>Dikarya</taxon>
        <taxon>Ascomycota</taxon>
        <taxon>Pezizomycotina</taxon>
        <taxon>Dothideomycetes</taxon>
        <taxon>Dothideomycetidae</taxon>
        <taxon>Mycosphaerellales</taxon>
        <taxon>Mycosphaerellaceae</taxon>
        <taxon>Zasmidium</taxon>
    </lineage>
</organism>